<evidence type="ECO:0000256" key="9">
    <source>
        <dbReference type="ARBA" id="ARBA00022989"/>
    </source>
</evidence>
<keyword evidence="3 12" id="KW-0813">Transport</keyword>
<keyword evidence="8" id="KW-0809">Transit peptide</keyword>
<evidence type="ECO:0000256" key="12">
    <source>
        <dbReference type="RuleBase" id="RU000488"/>
    </source>
</evidence>
<dbReference type="KEGG" id="ppp:112290864"/>
<feature type="repeat" description="Solcar" evidence="11">
    <location>
        <begin position="269"/>
        <end position="352"/>
    </location>
</feature>
<evidence type="ECO:0000256" key="5">
    <source>
        <dbReference type="ARBA" id="ARBA00022640"/>
    </source>
</evidence>
<dbReference type="SUPFAM" id="SSF103506">
    <property type="entry name" value="Mitochondrial carrier"/>
    <property type="match status" value="1"/>
</dbReference>
<dbReference type="OrthoDB" id="270584at2759"/>
<dbReference type="PRINTS" id="PR00926">
    <property type="entry name" value="MITOCARRIER"/>
</dbReference>
<dbReference type="RefSeq" id="XP_024393424.1">
    <property type="nucleotide sequence ID" value="XM_024537656.2"/>
</dbReference>
<dbReference type="Proteomes" id="UP000006727">
    <property type="component" value="Chromosome 13"/>
</dbReference>
<keyword evidence="7" id="KW-0677">Repeat</keyword>
<reference evidence="13 15" key="2">
    <citation type="journal article" date="2018" name="Plant J.">
        <title>The Physcomitrella patens chromosome-scale assembly reveals moss genome structure and evolution.</title>
        <authorList>
            <person name="Lang D."/>
            <person name="Ullrich K.K."/>
            <person name="Murat F."/>
            <person name="Fuchs J."/>
            <person name="Jenkins J."/>
            <person name="Haas F.B."/>
            <person name="Piednoel M."/>
            <person name="Gundlach H."/>
            <person name="Van Bel M."/>
            <person name="Meyberg R."/>
            <person name="Vives C."/>
            <person name="Morata J."/>
            <person name="Symeonidi A."/>
            <person name="Hiss M."/>
            <person name="Muchero W."/>
            <person name="Kamisugi Y."/>
            <person name="Saleh O."/>
            <person name="Blanc G."/>
            <person name="Decker E.L."/>
            <person name="van Gessel N."/>
            <person name="Grimwood J."/>
            <person name="Hayes R.D."/>
            <person name="Graham S.W."/>
            <person name="Gunter L.E."/>
            <person name="McDaniel S.F."/>
            <person name="Hoernstein S.N.W."/>
            <person name="Larsson A."/>
            <person name="Li F.W."/>
            <person name="Perroud P.F."/>
            <person name="Phillips J."/>
            <person name="Ranjan P."/>
            <person name="Rokshar D.S."/>
            <person name="Rothfels C.J."/>
            <person name="Schneider L."/>
            <person name="Shu S."/>
            <person name="Stevenson D.W."/>
            <person name="Thummler F."/>
            <person name="Tillich M."/>
            <person name="Villarreal Aguilar J.C."/>
            <person name="Widiez T."/>
            <person name="Wong G.K."/>
            <person name="Wymore A."/>
            <person name="Zhang Y."/>
            <person name="Zimmer A.D."/>
            <person name="Quatrano R.S."/>
            <person name="Mayer K.F.X."/>
            <person name="Goodstein D."/>
            <person name="Casacuberta J.M."/>
            <person name="Vandepoele K."/>
            <person name="Reski R."/>
            <person name="Cuming A.C."/>
            <person name="Tuskan G.A."/>
            <person name="Maumus F."/>
            <person name="Salse J."/>
            <person name="Schmutz J."/>
            <person name="Rensing S.A."/>
        </authorList>
    </citation>
    <scope>NUCLEOTIDE SEQUENCE [LARGE SCALE GENOMIC DNA]</scope>
    <source>
        <strain evidence="14 15">cv. Gransden 2004</strain>
    </source>
</reference>
<dbReference type="EnsemblPlants" id="Pp3c13_8750V3.1">
    <property type="protein sequence ID" value="Pp3c13_8750V3.1"/>
    <property type="gene ID" value="Pp3c13_8750"/>
</dbReference>
<keyword evidence="6 11" id="KW-0812">Transmembrane</keyword>
<dbReference type="PROSITE" id="PS50920">
    <property type="entry name" value="SOLCAR"/>
    <property type="match status" value="3"/>
</dbReference>
<keyword evidence="5" id="KW-0934">Plastid</keyword>
<evidence type="ECO:0000256" key="4">
    <source>
        <dbReference type="ARBA" id="ARBA00022528"/>
    </source>
</evidence>
<dbReference type="FunFam" id="1.50.40.10:FF:000042">
    <property type="entry name" value="Envelope ADP,ATP carrier protein"/>
    <property type="match status" value="1"/>
</dbReference>
<keyword evidence="9" id="KW-1133">Transmembrane helix</keyword>
<accession>A0A2K1JL81</accession>
<dbReference type="RefSeq" id="XP_024393425.1">
    <property type="nucleotide sequence ID" value="XM_024537657.2"/>
</dbReference>
<reference evidence="13 15" key="1">
    <citation type="journal article" date="2008" name="Science">
        <title>The Physcomitrella genome reveals evolutionary insights into the conquest of land by plants.</title>
        <authorList>
            <person name="Rensing S."/>
            <person name="Lang D."/>
            <person name="Zimmer A."/>
            <person name="Terry A."/>
            <person name="Salamov A."/>
            <person name="Shapiro H."/>
            <person name="Nishiyama T."/>
            <person name="Perroud P.-F."/>
            <person name="Lindquist E."/>
            <person name="Kamisugi Y."/>
            <person name="Tanahashi T."/>
            <person name="Sakakibara K."/>
            <person name="Fujita T."/>
            <person name="Oishi K."/>
            <person name="Shin-I T."/>
            <person name="Kuroki Y."/>
            <person name="Toyoda A."/>
            <person name="Suzuki Y."/>
            <person name="Hashimoto A."/>
            <person name="Yamaguchi K."/>
            <person name="Sugano A."/>
            <person name="Kohara Y."/>
            <person name="Fujiyama A."/>
            <person name="Anterola A."/>
            <person name="Aoki S."/>
            <person name="Ashton N."/>
            <person name="Barbazuk W.B."/>
            <person name="Barker E."/>
            <person name="Bennetzen J."/>
            <person name="Bezanilla M."/>
            <person name="Blankenship R."/>
            <person name="Cho S.H."/>
            <person name="Dutcher S."/>
            <person name="Estelle M."/>
            <person name="Fawcett J.A."/>
            <person name="Gundlach H."/>
            <person name="Hanada K."/>
            <person name="Heyl A."/>
            <person name="Hicks K.A."/>
            <person name="Hugh J."/>
            <person name="Lohr M."/>
            <person name="Mayer K."/>
            <person name="Melkozernov A."/>
            <person name="Murata T."/>
            <person name="Nelson D."/>
            <person name="Pils B."/>
            <person name="Prigge M."/>
            <person name="Reiss B."/>
            <person name="Renner T."/>
            <person name="Rombauts S."/>
            <person name="Rushton P."/>
            <person name="Sanderfoot A."/>
            <person name="Schween G."/>
            <person name="Shiu S.-H."/>
            <person name="Stueber K."/>
            <person name="Theodoulou F.L."/>
            <person name="Tu H."/>
            <person name="Van de Peer Y."/>
            <person name="Verrier P.J."/>
            <person name="Waters E."/>
            <person name="Wood A."/>
            <person name="Yang L."/>
            <person name="Cove D."/>
            <person name="Cuming A."/>
            <person name="Hasebe M."/>
            <person name="Lucas S."/>
            <person name="Mishler D.B."/>
            <person name="Reski R."/>
            <person name="Grigoriev I."/>
            <person name="Quatrano R.S."/>
            <person name="Boore J.L."/>
        </authorList>
    </citation>
    <scope>NUCLEOTIDE SEQUENCE [LARGE SCALE GENOMIC DNA]</scope>
    <source>
        <strain evidence="14 15">cv. Gransden 2004</strain>
    </source>
</reference>
<reference evidence="14" key="3">
    <citation type="submission" date="2020-12" db="UniProtKB">
        <authorList>
            <consortium name="EnsemblPlants"/>
        </authorList>
    </citation>
    <scope>IDENTIFICATION</scope>
</reference>
<protein>
    <submittedName>
        <fullName evidence="13 14">Uncharacterized protein</fullName>
    </submittedName>
</protein>
<feature type="repeat" description="Solcar" evidence="11">
    <location>
        <begin position="169"/>
        <end position="261"/>
    </location>
</feature>
<dbReference type="InterPro" id="IPR018108">
    <property type="entry name" value="MCP_transmembrane"/>
</dbReference>
<sequence length="465" mass="50803">MAPASRSSSTSVERRNLLETTLKGVRLDRVCWECPNPKGFGVQKLMANEHILGVLNAVENTVQNAYTGWEEKRQLGSRSNMFCKIELPNAWRWKGRQAAQGSEQGKPVRTAFLSTSISTFSGATTANAGYVAGDGSQEMERVEAHFRVPEVPGFGKLMKHPLALVSFVPRELALFFAGAVAGAAAKTVTAPLDRVKLLMQVHGVRMAQEGSRQGIGLLQAVAQIGNEEGIAGFWKGNVPQVVRVIPYSAVQLFAYEVYKKLFKGDNEELPVVGRLAAGACAGMTSTLVTYPLDVLRLRLAVDPTTRSMGQVVGTMLREEGLKSFYKGLGPSLLGIAPYIALNFCVFDLVKKSLPEDFKKKPEATFMTALVSASFATAMCYPLDTARRQMQMKGSPFNSFMDAIPGIINRDGFFGLYRGFVPNVLKNLPNSSIRLTTFDAAKNLISASQVEYQKVLEEHQKSLTNS</sequence>
<dbReference type="OMA" id="VQFRHRV"/>
<dbReference type="Gramene" id="Pp3c13_8750V3.4">
    <property type="protein sequence ID" value="Pp3c13_8750V3.4"/>
    <property type="gene ID" value="Pp3c13_8750"/>
</dbReference>
<evidence type="ECO:0000256" key="6">
    <source>
        <dbReference type="ARBA" id="ARBA00022692"/>
    </source>
</evidence>
<feature type="repeat" description="Solcar" evidence="11">
    <location>
        <begin position="359"/>
        <end position="443"/>
    </location>
</feature>
<dbReference type="EnsemblPlants" id="Pp3c13_8750V3.4">
    <property type="protein sequence ID" value="Pp3c13_8750V3.4"/>
    <property type="gene ID" value="Pp3c13_8750"/>
</dbReference>
<dbReference type="STRING" id="3218.A0A2K1JL81"/>
<evidence type="ECO:0000256" key="3">
    <source>
        <dbReference type="ARBA" id="ARBA00022448"/>
    </source>
</evidence>
<dbReference type="AlphaFoldDB" id="A0A2K1JL81"/>
<evidence type="ECO:0000256" key="8">
    <source>
        <dbReference type="ARBA" id="ARBA00022946"/>
    </source>
</evidence>
<dbReference type="Pfam" id="PF00153">
    <property type="entry name" value="Mito_carr"/>
    <property type="match status" value="3"/>
</dbReference>
<dbReference type="Gramene" id="Pp3c13_8750V3.1">
    <property type="protein sequence ID" value="Pp3c13_8750V3.1"/>
    <property type="gene ID" value="Pp3c13_8750"/>
</dbReference>
<dbReference type="Gramene" id="Pp3c13_8750V3.3">
    <property type="protein sequence ID" value="Pp3c13_8750V3.3"/>
    <property type="gene ID" value="Pp3c13_8750"/>
</dbReference>
<dbReference type="GeneID" id="112290864"/>
<comment type="similarity">
    <text evidence="12">Belongs to the mitochondrial carrier (TC 2.A.29) family.</text>
</comment>
<dbReference type="FunCoup" id="A0A2K1JL81">
    <property type="interactions" value="158"/>
</dbReference>
<keyword evidence="10 11" id="KW-0472">Membrane</keyword>
<name>A0A2K1JL81_PHYPA</name>
<evidence type="ECO:0000256" key="7">
    <source>
        <dbReference type="ARBA" id="ARBA00022737"/>
    </source>
</evidence>
<dbReference type="RefSeq" id="XP_024393423.1">
    <property type="nucleotide sequence ID" value="XM_024537655.2"/>
</dbReference>
<dbReference type="GO" id="GO:0005347">
    <property type="term" value="F:ATP transmembrane transporter activity"/>
    <property type="evidence" value="ECO:0000318"/>
    <property type="project" value="GO_Central"/>
</dbReference>
<dbReference type="EnsemblPlants" id="Pp3c13_8750V3.5">
    <property type="protein sequence ID" value="Pp3c13_8750V3.5"/>
    <property type="gene ID" value="Pp3c13_8750"/>
</dbReference>
<comment type="subcellular location">
    <subcellularLocation>
        <location evidence="2">Membrane</location>
        <topology evidence="2">Multi-pass membrane protein</topology>
    </subcellularLocation>
    <subcellularLocation>
        <location evidence="1">Plastid</location>
        <location evidence="1">Chloroplast envelope</location>
    </subcellularLocation>
</comment>
<evidence type="ECO:0000313" key="14">
    <source>
        <dbReference type="EnsemblPlants" id="Pp3c13_8750V3.1"/>
    </source>
</evidence>
<evidence type="ECO:0000256" key="11">
    <source>
        <dbReference type="PROSITE-ProRule" id="PRU00282"/>
    </source>
</evidence>
<dbReference type="Gramene" id="Pp3c13_8750V3.5">
    <property type="protein sequence ID" value="Pp3c13_8750V3.5"/>
    <property type="gene ID" value="Pp3c13_8750"/>
</dbReference>
<dbReference type="PANTHER" id="PTHR24089">
    <property type="entry name" value="SOLUTE CARRIER FAMILY 25"/>
    <property type="match status" value="1"/>
</dbReference>
<evidence type="ECO:0000313" key="13">
    <source>
        <dbReference type="EMBL" id="PNR42318.1"/>
    </source>
</evidence>
<dbReference type="GO" id="GO:0009941">
    <property type="term" value="C:chloroplast envelope"/>
    <property type="evidence" value="ECO:0007669"/>
    <property type="project" value="UniProtKB-SubCell"/>
</dbReference>
<dbReference type="InterPro" id="IPR023395">
    <property type="entry name" value="MCP_dom_sf"/>
</dbReference>
<keyword evidence="4" id="KW-0150">Chloroplast</keyword>
<dbReference type="InterPro" id="IPR002067">
    <property type="entry name" value="MCP"/>
</dbReference>
<keyword evidence="15" id="KW-1185">Reference proteome</keyword>
<evidence type="ECO:0000256" key="2">
    <source>
        <dbReference type="ARBA" id="ARBA00004141"/>
    </source>
</evidence>
<gene>
    <name evidence="14" type="primary">LOC112290864</name>
    <name evidence="13" type="ORF">PHYPA_017147</name>
</gene>
<dbReference type="EMBL" id="ABEU02000013">
    <property type="protein sequence ID" value="PNR42318.1"/>
    <property type="molecule type" value="Genomic_DNA"/>
</dbReference>
<dbReference type="PaxDb" id="3218-PP1S52_69V6.3"/>
<organism evidence="13">
    <name type="scientific">Physcomitrium patens</name>
    <name type="common">Spreading-leaved earth moss</name>
    <name type="synonym">Physcomitrella patens</name>
    <dbReference type="NCBI Taxonomy" id="3218"/>
    <lineage>
        <taxon>Eukaryota</taxon>
        <taxon>Viridiplantae</taxon>
        <taxon>Streptophyta</taxon>
        <taxon>Embryophyta</taxon>
        <taxon>Bryophyta</taxon>
        <taxon>Bryophytina</taxon>
        <taxon>Bryopsida</taxon>
        <taxon>Funariidae</taxon>
        <taxon>Funariales</taxon>
        <taxon>Funariaceae</taxon>
        <taxon>Physcomitrium</taxon>
    </lineage>
</organism>
<evidence type="ECO:0000256" key="10">
    <source>
        <dbReference type="ARBA" id="ARBA00023136"/>
    </source>
</evidence>
<dbReference type="EnsemblPlants" id="Pp3c13_8750V3.3">
    <property type="protein sequence ID" value="Pp3c13_8750V3.3"/>
    <property type="gene ID" value="Pp3c13_8750"/>
</dbReference>
<proteinExistence type="inferred from homology"/>
<evidence type="ECO:0000313" key="15">
    <source>
        <dbReference type="Proteomes" id="UP000006727"/>
    </source>
</evidence>
<evidence type="ECO:0000256" key="1">
    <source>
        <dbReference type="ARBA" id="ARBA00004119"/>
    </source>
</evidence>
<dbReference type="Gene3D" id="1.50.40.10">
    <property type="entry name" value="Mitochondrial carrier domain"/>
    <property type="match status" value="1"/>
</dbReference>
<dbReference type="GO" id="GO:0042651">
    <property type="term" value="C:thylakoid membrane"/>
    <property type="evidence" value="ECO:0000318"/>
    <property type="project" value="GO_Central"/>
</dbReference>
<dbReference type="Gramene" id="Pp3c13_8750V3.2">
    <property type="protein sequence ID" value="Pp3c13_8750V3.2"/>
    <property type="gene ID" value="Pp3c13_8750"/>
</dbReference>
<dbReference type="EnsemblPlants" id="Pp3c13_8750V3.2">
    <property type="protein sequence ID" value="Pp3c13_8750V3.2"/>
    <property type="gene ID" value="Pp3c13_8750"/>
</dbReference>